<dbReference type="Proteomes" id="UP000076738">
    <property type="component" value="Unassembled WGS sequence"/>
</dbReference>
<keyword evidence="2" id="KW-1185">Reference proteome</keyword>
<reference evidence="1 2" key="1">
    <citation type="journal article" date="2016" name="Mol. Biol. Evol.">
        <title>Comparative Genomics of Early-Diverging Mushroom-Forming Fungi Provides Insights into the Origins of Lignocellulose Decay Capabilities.</title>
        <authorList>
            <person name="Nagy L.G."/>
            <person name="Riley R."/>
            <person name="Tritt A."/>
            <person name="Adam C."/>
            <person name="Daum C."/>
            <person name="Floudas D."/>
            <person name="Sun H."/>
            <person name="Yadav J.S."/>
            <person name="Pangilinan J."/>
            <person name="Larsson K.H."/>
            <person name="Matsuura K."/>
            <person name="Barry K."/>
            <person name="Labutti K."/>
            <person name="Kuo R."/>
            <person name="Ohm R.A."/>
            <person name="Bhattacharya S.S."/>
            <person name="Shirouzu T."/>
            <person name="Yoshinaga Y."/>
            <person name="Martin F.M."/>
            <person name="Grigoriev I.V."/>
            <person name="Hibbett D.S."/>
        </authorList>
    </citation>
    <scope>NUCLEOTIDE SEQUENCE [LARGE SCALE GENOMIC DNA]</scope>
    <source>
        <strain evidence="1 2">TUFC12733</strain>
    </source>
</reference>
<dbReference type="OrthoDB" id="3050185at2759"/>
<proteinExistence type="predicted"/>
<dbReference type="STRING" id="1330018.A0A167H3B7"/>
<evidence type="ECO:0000313" key="1">
    <source>
        <dbReference type="EMBL" id="KZO91187.1"/>
    </source>
</evidence>
<dbReference type="AlphaFoldDB" id="A0A167H3B7"/>
<evidence type="ECO:0000313" key="2">
    <source>
        <dbReference type="Proteomes" id="UP000076738"/>
    </source>
</evidence>
<dbReference type="EMBL" id="KV417327">
    <property type="protein sequence ID" value="KZO91187.1"/>
    <property type="molecule type" value="Genomic_DNA"/>
</dbReference>
<accession>A0A167H3B7</accession>
<protein>
    <submittedName>
        <fullName evidence="1">Uncharacterized protein</fullName>
    </submittedName>
</protein>
<feature type="non-terminal residue" evidence="1">
    <location>
        <position position="127"/>
    </location>
</feature>
<sequence>MFCTGHDQQESHFVRARETAVNPVLLGPTLPRRDADGTEYELWCRAMLVLFCPWRKPCDLRMVGESWIDAFERTEFQSDIMRVMDNICIQRECRDVRDEYNHIRRSTRRMAFLHADVDVVAERGDFE</sequence>
<organism evidence="1 2">
    <name type="scientific">Calocera viscosa (strain TUFC12733)</name>
    <dbReference type="NCBI Taxonomy" id="1330018"/>
    <lineage>
        <taxon>Eukaryota</taxon>
        <taxon>Fungi</taxon>
        <taxon>Dikarya</taxon>
        <taxon>Basidiomycota</taxon>
        <taxon>Agaricomycotina</taxon>
        <taxon>Dacrymycetes</taxon>
        <taxon>Dacrymycetales</taxon>
        <taxon>Dacrymycetaceae</taxon>
        <taxon>Calocera</taxon>
    </lineage>
</organism>
<gene>
    <name evidence="1" type="ORF">CALVIDRAFT_489443</name>
</gene>
<name>A0A167H3B7_CALVF</name>